<feature type="active site" evidence="3">
    <location>
        <position position="253"/>
    </location>
</feature>
<evidence type="ECO:0000256" key="1">
    <source>
        <dbReference type="ARBA" id="ARBA00009986"/>
    </source>
</evidence>
<dbReference type="InterPro" id="IPR016162">
    <property type="entry name" value="Ald_DH_N"/>
</dbReference>
<dbReference type="InterPro" id="IPR016163">
    <property type="entry name" value="Ald_DH_C"/>
</dbReference>
<dbReference type="GO" id="GO:0004777">
    <property type="term" value="F:succinate-semialdehyde dehydrogenase (NAD+) activity"/>
    <property type="evidence" value="ECO:0007669"/>
    <property type="project" value="TreeGrafter"/>
</dbReference>
<dbReference type="Gene3D" id="3.40.605.10">
    <property type="entry name" value="Aldehyde Dehydrogenase, Chain A, domain 1"/>
    <property type="match status" value="1"/>
</dbReference>
<dbReference type="GO" id="GO:0009450">
    <property type="term" value="P:gamma-aminobutyric acid catabolic process"/>
    <property type="evidence" value="ECO:0007669"/>
    <property type="project" value="TreeGrafter"/>
</dbReference>
<organism evidence="6 7">
    <name type="scientific">Parenemella sanctibonifatiensis</name>
    <dbReference type="NCBI Taxonomy" id="2016505"/>
    <lineage>
        <taxon>Bacteria</taxon>
        <taxon>Bacillati</taxon>
        <taxon>Actinomycetota</taxon>
        <taxon>Actinomycetes</taxon>
        <taxon>Propionibacteriales</taxon>
        <taxon>Propionibacteriaceae</taxon>
        <taxon>Parenemella</taxon>
    </lineage>
</organism>
<dbReference type="PANTHER" id="PTHR43353">
    <property type="entry name" value="SUCCINATE-SEMIALDEHYDE DEHYDROGENASE, MITOCHONDRIAL"/>
    <property type="match status" value="1"/>
</dbReference>
<evidence type="ECO:0000256" key="3">
    <source>
        <dbReference type="PROSITE-ProRule" id="PRU10007"/>
    </source>
</evidence>
<dbReference type="CDD" id="cd07103">
    <property type="entry name" value="ALDH_F5_SSADH_GabD"/>
    <property type="match status" value="1"/>
</dbReference>
<dbReference type="InterPro" id="IPR050740">
    <property type="entry name" value="Aldehyde_DH_Superfamily"/>
</dbReference>
<dbReference type="FunFam" id="3.40.605.10:FF:000007">
    <property type="entry name" value="NAD/NADP-dependent betaine aldehyde dehydrogenase"/>
    <property type="match status" value="1"/>
</dbReference>
<dbReference type="PANTHER" id="PTHR43353:SF5">
    <property type="entry name" value="SUCCINATE-SEMIALDEHYDE DEHYDROGENASE, MITOCHONDRIAL"/>
    <property type="match status" value="1"/>
</dbReference>
<dbReference type="FunFam" id="3.40.309.10:FF:000004">
    <property type="entry name" value="Succinate-semialdehyde dehydrogenase I"/>
    <property type="match status" value="1"/>
</dbReference>
<comment type="similarity">
    <text evidence="1 4">Belongs to the aldehyde dehydrogenase family.</text>
</comment>
<dbReference type="Pfam" id="PF00171">
    <property type="entry name" value="Aldedh"/>
    <property type="match status" value="1"/>
</dbReference>
<feature type="domain" description="Aldehyde dehydrogenase" evidence="5">
    <location>
        <begin position="18"/>
        <end position="473"/>
    </location>
</feature>
<keyword evidence="2 4" id="KW-0560">Oxidoreductase</keyword>
<dbReference type="SUPFAM" id="SSF53720">
    <property type="entry name" value="ALDH-like"/>
    <property type="match status" value="1"/>
</dbReference>
<proteinExistence type="inferred from homology"/>
<dbReference type="PROSITE" id="PS00687">
    <property type="entry name" value="ALDEHYDE_DEHYDR_GLU"/>
    <property type="match status" value="1"/>
</dbReference>
<evidence type="ECO:0000256" key="2">
    <source>
        <dbReference type="ARBA" id="ARBA00023002"/>
    </source>
</evidence>
<dbReference type="Proteomes" id="UP000216533">
    <property type="component" value="Unassembled WGS sequence"/>
</dbReference>
<comment type="caution">
    <text evidence="6">The sequence shown here is derived from an EMBL/GenBank/DDBJ whole genome shotgun (WGS) entry which is preliminary data.</text>
</comment>
<dbReference type="InterPro" id="IPR015590">
    <property type="entry name" value="Aldehyde_DH_dom"/>
</dbReference>
<evidence type="ECO:0000313" key="7">
    <source>
        <dbReference type="Proteomes" id="UP000216533"/>
    </source>
</evidence>
<dbReference type="Gene3D" id="3.40.309.10">
    <property type="entry name" value="Aldehyde Dehydrogenase, Chain A, domain 2"/>
    <property type="match status" value="1"/>
</dbReference>
<dbReference type="EMBL" id="NMVI01000018">
    <property type="protein sequence ID" value="OYN86374.1"/>
    <property type="molecule type" value="Genomic_DNA"/>
</dbReference>
<gene>
    <name evidence="6" type="ORF">CGZ92_08430</name>
</gene>
<dbReference type="InterPro" id="IPR029510">
    <property type="entry name" value="Ald_DH_CS_GLU"/>
</dbReference>
<protein>
    <submittedName>
        <fullName evidence="6">NAD-dependent succinate-semialdehyde dehydrogenase</fullName>
    </submittedName>
</protein>
<evidence type="ECO:0000313" key="6">
    <source>
        <dbReference type="EMBL" id="OYN86374.1"/>
    </source>
</evidence>
<dbReference type="RefSeq" id="WP_094450944.1">
    <property type="nucleotide sequence ID" value="NZ_NMVI01000018.1"/>
</dbReference>
<sequence length="479" mass="50419">MDAALSTLHPDLWINGSWTATEETFAVQDPATGETLAEVADASPEQALAALAAATEAAPGWAATPPRERAEVLRRAYELIVADEDRLARCMTLEMGKPLTESRGEVSYGAEFFRWYAEEAVRSTGQYGRSPEGKRTLVTVKKPVGPAYAITPWNFPLAMATRKIAPALAAGCPIILKPAAETPLTSLLLMDILAEAGVPAGVVNCVTTSDAAAQSAALMADPRLRKVTFTGSTEVGRTLLHQAADQVLNVSMELGGNAPFIVLADADLPASIEGAMTAKMRNIGEACISANRFLVHESVAEEFTAGMTEAMGNLKPGHGLEEGSTLGPLIDDEARDRIHGWVEEAVRAGAQLHCGGEIPSGAGHFYPATVLSGITADMTLAKREIFGPVVAIQTFDDADEAVALANDSEHGLSAYIYGRDGSVLQVAERLESGMVGVNTGLISDPAAPFGGVKQSGLGREGARDGIEAFLETTYLALTW</sequence>
<accession>A0A255E4A2</accession>
<reference evidence="6 7" key="1">
    <citation type="submission" date="2017-07" db="EMBL/GenBank/DDBJ databases">
        <title>Draft whole genome sequences of clinical Proprionibacteriaceae strains.</title>
        <authorList>
            <person name="Bernier A.-M."/>
            <person name="Bernard K."/>
            <person name="Domingo M.-C."/>
        </authorList>
    </citation>
    <scope>NUCLEOTIDE SEQUENCE [LARGE SCALE GENOMIC DNA]</scope>
    <source>
        <strain evidence="6 7">NML 160184</strain>
    </source>
</reference>
<name>A0A255E4A2_9ACTN</name>
<dbReference type="AlphaFoldDB" id="A0A255E4A2"/>
<evidence type="ECO:0000256" key="4">
    <source>
        <dbReference type="RuleBase" id="RU003345"/>
    </source>
</evidence>
<evidence type="ECO:0000259" key="5">
    <source>
        <dbReference type="Pfam" id="PF00171"/>
    </source>
</evidence>
<dbReference type="InterPro" id="IPR016161">
    <property type="entry name" value="Ald_DH/histidinol_DH"/>
</dbReference>